<dbReference type="AlphaFoldDB" id="A0A327QKJ0"/>
<keyword evidence="1" id="KW-0732">Signal</keyword>
<gene>
    <name evidence="2" type="ORF">LX64_03286</name>
</gene>
<proteinExistence type="predicted"/>
<name>A0A327QKJ0_9BACT</name>
<evidence type="ECO:0008006" key="4">
    <source>
        <dbReference type="Google" id="ProtNLM"/>
    </source>
</evidence>
<feature type="signal peptide" evidence="1">
    <location>
        <begin position="1"/>
        <end position="27"/>
    </location>
</feature>
<dbReference type="RefSeq" id="WP_158538643.1">
    <property type="nucleotide sequence ID" value="NZ_QLLL01000006.1"/>
</dbReference>
<evidence type="ECO:0000313" key="3">
    <source>
        <dbReference type="Proteomes" id="UP000249547"/>
    </source>
</evidence>
<dbReference type="Proteomes" id="UP000249547">
    <property type="component" value="Unassembled WGS sequence"/>
</dbReference>
<reference evidence="2 3" key="1">
    <citation type="submission" date="2018-06" db="EMBL/GenBank/DDBJ databases">
        <title>Genomic Encyclopedia of Archaeal and Bacterial Type Strains, Phase II (KMG-II): from individual species to whole genera.</title>
        <authorList>
            <person name="Goeker M."/>
        </authorList>
    </citation>
    <scope>NUCLEOTIDE SEQUENCE [LARGE SCALE GENOMIC DNA]</scope>
    <source>
        <strain evidence="2 3">DSM 23857</strain>
    </source>
</reference>
<protein>
    <recommendedName>
        <fullName evidence="4">Outer membrane protein with beta-barrel domain</fullName>
    </recommendedName>
</protein>
<dbReference type="EMBL" id="QLLL01000006">
    <property type="protein sequence ID" value="RAJ02277.1"/>
    <property type="molecule type" value="Genomic_DNA"/>
</dbReference>
<dbReference type="OrthoDB" id="657710at2"/>
<feature type="chain" id="PRO_5016409569" description="Outer membrane protein with beta-barrel domain" evidence="1">
    <location>
        <begin position="28"/>
        <end position="298"/>
    </location>
</feature>
<accession>A0A327QKJ0</accession>
<keyword evidence="3" id="KW-1185">Reference proteome</keyword>
<sequence>MLQLALRTMARIVLTCALLIPVHLTFAQQQLTSETEGGGGKKPHEVPWYVTRFKVTGALYVPWNNTNIQVNGTGGRLGTEIDFEDDLGFNNNSVTFLGNFQWRISRRSRLDASYYRLYRNSDYYINRDISFKDETYNVNSHVHAFFNTDIFRVSYGYAFVQKEKFEIGASIGAHIVGAQVGIGVYGQNASLEKETDYDVTAPLPNFGIWGGYAFSPKWAVNAEFNYLALTIDDYHGRILAGTVSVLFQPIEHLQVFAGFTGLNIKVDAERDRFNGTLKWGYNGPMIGASYVFGGRGWR</sequence>
<comment type="caution">
    <text evidence="2">The sequence shown here is derived from an EMBL/GenBank/DDBJ whole genome shotgun (WGS) entry which is preliminary data.</text>
</comment>
<organism evidence="2 3">
    <name type="scientific">Chitinophaga skermanii</name>
    <dbReference type="NCBI Taxonomy" id="331697"/>
    <lineage>
        <taxon>Bacteria</taxon>
        <taxon>Pseudomonadati</taxon>
        <taxon>Bacteroidota</taxon>
        <taxon>Chitinophagia</taxon>
        <taxon>Chitinophagales</taxon>
        <taxon>Chitinophagaceae</taxon>
        <taxon>Chitinophaga</taxon>
    </lineage>
</organism>
<evidence type="ECO:0000256" key="1">
    <source>
        <dbReference type="SAM" id="SignalP"/>
    </source>
</evidence>
<evidence type="ECO:0000313" key="2">
    <source>
        <dbReference type="EMBL" id="RAJ02277.1"/>
    </source>
</evidence>